<keyword evidence="1" id="KW-1133">Transmembrane helix</keyword>
<evidence type="ECO:0000313" key="3">
    <source>
        <dbReference type="Proteomes" id="UP000000658"/>
    </source>
</evidence>
<sequence length="66" mass="7124">MSSFQEGNMRSTLFIKSIFLLVLISGAARAADSYINQSSVIPLATAGWLFGFAVIGFVAVANRKRI</sequence>
<name>Q1I9F4_PSEE4</name>
<dbReference type="AlphaFoldDB" id="Q1I9F4"/>
<reference evidence="2 3" key="1">
    <citation type="journal article" date="2006" name="Nat. Biotechnol.">
        <title>Complete genome sequence of the entomopathogenic and metabolically versatile soil bacterium Pseudomonas entomophila.</title>
        <authorList>
            <person name="Vodovar N."/>
            <person name="Vallenet D."/>
            <person name="Cruveiller S."/>
            <person name="Rouy Z."/>
            <person name="Barbe V."/>
            <person name="Acosta C."/>
            <person name="Cattolico L."/>
            <person name="Jubin C."/>
            <person name="Lajus A."/>
            <person name="Segurens B."/>
            <person name="Vacherie B."/>
            <person name="Wincker P."/>
            <person name="Weissenbach J."/>
            <person name="Lemaitre B."/>
            <person name="Medigue C."/>
            <person name="Boccard F."/>
        </authorList>
    </citation>
    <scope>NUCLEOTIDE SEQUENCE [LARGE SCALE GENOMIC DNA]</scope>
    <source>
        <strain evidence="2 3">L48</strain>
    </source>
</reference>
<organism evidence="2 3">
    <name type="scientific">Pseudomonas entomophila (strain L48)</name>
    <dbReference type="NCBI Taxonomy" id="384676"/>
    <lineage>
        <taxon>Bacteria</taxon>
        <taxon>Pseudomonadati</taxon>
        <taxon>Pseudomonadota</taxon>
        <taxon>Gammaproteobacteria</taxon>
        <taxon>Pseudomonadales</taxon>
        <taxon>Pseudomonadaceae</taxon>
        <taxon>Pseudomonas</taxon>
    </lineage>
</organism>
<accession>Q1I9F4</accession>
<dbReference type="KEGG" id="pen:PSEEN2950"/>
<dbReference type="EMBL" id="CT573326">
    <property type="protein sequence ID" value="CAK15724.1"/>
    <property type="molecule type" value="Genomic_DNA"/>
</dbReference>
<gene>
    <name evidence="2" type="ordered locus">PSEEN2950</name>
</gene>
<keyword evidence="1" id="KW-0812">Transmembrane</keyword>
<dbReference type="Proteomes" id="UP000000658">
    <property type="component" value="Chromosome"/>
</dbReference>
<dbReference type="NCBIfam" id="NF046088">
    <property type="entry name" value="anchor_EppA"/>
    <property type="match status" value="1"/>
</dbReference>
<protein>
    <submittedName>
        <fullName evidence="2">Uncharacterized protein</fullName>
    </submittedName>
</protein>
<dbReference type="HOGENOM" id="CLU_2975845_0_0_6"/>
<evidence type="ECO:0000313" key="2">
    <source>
        <dbReference type="EMBL" id="CAK15724.1"/>
    </source>
</evidence>
<evidence type="ECO:0000256" key="1">
    <source>
        <dbReference type="SAM" id="Phobius"/>
    </source>
</evidence>
<proteinExistence type="predicted"/>
<keyword evidence="1" id="KW-0472">Membrane</keyword>
<feature type="transmembrane region" description="Helical" evidence="1">
    <location>
        <begin position="40"/>
        <end position="61"/>
    </location>
</feature>